<dbReference type="InterPro" id="IPR052932">
    <property type="entry name" value="OprB_Porin"/>
</dbReference>
<dbReference type="PANTHER" id="PTHR37944">
    <property type="entry name" value="PORIN B"/>
    <property type="match status" value="1"/>
</dbReference>
<proteinExistence type="inferred from homology"/>
<comment type="caution">
    <text evidence="3">The sequence shown here is derived from an EMBL/GenBank/DDBJ whole genome shotgun (WGS) entry which is preliminary data.</text>
</comment>
<accession>A0A811GC47</accession>
<evidence type="ECO:0000313" key="3">
    <source>
        <dbReference type="EMBL" id="CAB1209909.1"/>
    </source>
</evidence>
<evidence type="ECO:0000256" key="1">
    <source>
        <dbReference type="ARBA" id="ARBA00008769"/>
    </source>
</evidence>
<dbReference type="Gene3D" id="2.40.160.180">
    <property type="entry name" value="Carbohydrate-selective porin OprB"/>
    <property type="match status" value="1"/>
</dbReference>
<dbReference type="InterPro" id="IPR038673">
    <property type="entry name" value="OprB_sf"/>
</dbReference>
<feature type="signal peptide" evidence="2">
    <location>
        <begin position="1"/>
        <end position="26"/>
    </location>
</feature>
<gene>
    <name evidence="3" type="primary">oprB_2</name>
    <name evidence="3" type="ORF">SFB21_0666</name>
</gene>
<dbReference type="Pfam" id="PF04966">
    <property type="entry name" value="OprB"/>
    <property type="match status" value="1"/>
</dbReference>
<organism evidence="3 4">
    <name type="scientific">Acinetobacter bouvetii</name>
    <dbReference type="NCBI Taxonomy" id="202951"/>
    <lineage>
        <taxon>Bacteria</taxon>
        <taxon>Pseudomonadati</taxon>
        <taxon>Pseudomonadota</taxon>
        <taxon>Gammaproteobacteria</taxon>
        <taxon>Moraxellales</taxon>
        <taxon>Moraxellaceae</taxon>
        <taxon>Acinetobacter</taxon>
    </lineage>
</organism>
<protein>
    <submittedName>
        <fullName evidence="3">Porin B</fullName>
    </submittedName>
</protein>
<dbReference type="Proteomes" id="UP000489961">
    <property type="component" value="Unassembled WGS sequence"/>
</dbReference>
<reference evidence="3 4" key="1">
    <citation type="submission" date="2020-02" db="EMBL/GenBank/DDBJ databases">
        <authorList>
            <person name="Chaudhuri R."/>
        </authorList>
    </citation>
    <scope>NUCLEOTIDE SEQUENCE [LARGE SCALE GENOMIC DNA]</scope>
    <source>
        <strain evidence="3">SFB21</strain>
    </source>
</reference>
<evidence type="ECO:0000313" key="4">
    <source>
        <dbReference type="Proteomes" id="UP000489961"/>
    </source>
</evidence>
<evidence type="ECO:0000256" key="2">
    <source>
        <dbReference type="RuleBase" id="RU363072"/>
    </source>
</evidence>
<dbReference type="EMBL" id="CADDTS010000012">
    <property type="protein sequence ID" value="CAB1209909.1"/>
    <property type="molecule type" value="Genomic_DNA"/>
</dbReference>
<dbReference type="AlphaFoldDB" id="A0A811GC47"/>
<keyword evidence="2" id="KW-0732">Signal</keyword>
<name>A0A811GC47_9GAMM</name>
<comment type="similarity">
    <text evidence="1 2">Belongs to the OprB family.</text>
</comment>
<dbReference type="GO" id="GO:0008643">
    <property type="term" value="P:carbohydrate transport"/>
    <property type="evidence" value="ECO:0007669"/>
    <property type="project" value="InterPro"/>
</dbReference>
<dbReference type="GO" id="GO:0015288">
    <property type="term" value="F:porin activity"/>
    <property type="evidence" value="ECO:0007669"/>
    <property type="project" value="InterPro"/>
</dbReference>
<dbReference type="InterPro" id="IPR007049">
    <property type="entry name" value="Carb-sel_porin_OprB"/>
</dbReference>
<dbReference type="RefSeq" id="WP_174558629.1">
    <property type="nucleotide sequence ID" value="NZ_CADDTS010000012.1"/>
</dbReference>
<sequence>MNKLRSSWCFCLGLCGLSLGIQSVFSAEAFSAESPWMFGDWNGQRTELQQKGYDFSFGYTGEMATLLDSQHSSSHGTEYADQFVIGAHLDLEKIYGWKDTEAQINITERNGRSLSQTSDALNGHLSSSQEVWGRGQTWRLTDFWIKKKFLDQKLDVKVGRFGEGEDFNSFDCDFQNLALCGSQVGNWVGDQWYNWPVSQWAARVKYNFTPEVYAQVGAYEYNPENLKRGKGFNLSTDGSHGAMIPAEVVWTPKVGSHKLPGEYRAGYYYSTADADVIQDTANDKDHHQGGWIVAKQQLTAHKDDASRGLSGFVNVTVHDSDTNAVSDMQNIGLVYKGAMDSRPKDEIAFGVARINMNDDLNDGRSEEYDAEIYYGIHAANWLTVRPNIQYVRHVGAYKNGENAWVGGIKFQNAF</sequence>
<dbReference type="GO" id="GO:0016020">
    <property type="term" value="C:membrane"/>
    <property type="evidence" value="ECO:0007669"/>
    <property type="project" value="InterPro"/>
</dbReference>
<feature type="chain" id="PRO_5033108917" evidence="2">
    <location>
        <begin position="27"/>
        <end position="414"/>
    </location>
</feature>
<dbReference type="PANTHER" id="PTHR37944:SF1">
    <property type="entry name" value="PORIN B"/>
    <property type="match status" value="1"/>
</dbReference>